<dbReference type="PANTHER" id="PTHR10924">
    <property type="entry name" value="MAJOR FACILITATOR SUPERFAMILY PROTEIN-RELATED"/>
    <property type="match status" value="1"/>
</dbReference>
<keyword evidence="4 6" id="KW-0472">Membrane</keyword>
<feature type="compositionally biased region" description="Low complexity" evidence="5">
    <location>
        <begin position="546"/>
        <end position="561"/>
    </location>
</feature>
<dbReference type="Proteomes" id="UP000095280">
    <property type="component" value="Unplaced"/>
</dbReference>
<keyword evidence="2 6" id="KW-0812">Transmembrane</keyword>
<evidence type="ECO:0000256" key="6">
    <source>
        <dbReference type="SAM" id="Phobius"/>
    </source>
</evidence>
<dbReference type="AlphaFoldDB" id="A0A1I8GWN3"/>
<dbReference type="PANTHER" id="PTHR10924:SF6">
    <property type="entry name" value="SOLUTE CARRIER FAMILY 49 MEMBER A3"/>
    <property type="match status" value="1"/>
</dbReference>
<feature type="transmembrane region" description="Helical" evidence="6">
    <location>
        <begin position="346"/>
        <end position="370"/>
    </location>
</feature>
<sequence>ELFNNHSVSTKTTKVNSLRNRSVGSIPKATAALISLAPSTCSFMPYLLQSSLACGCRTQSVSMESNSGTVYLVHSSNDSNDTATIRTLFNRWFLVLTLGLLNVSNAALWITYSAIADYTQLFYNVTADGVNWLALVYPLASLVFGLPTAYCLDRLGVRTGLLIGAIFSASGGAMRYASAILAQPSFSLALAGQITAAIAQPFFMFSPTAVASEFPVSQRATANTLGSMSNPLGILLTNILSPLLVKSKTDLPLVSLVYFIAAAAALLFSVVTSIFTRQAPAPGVAGSELHQSAAAQHLTFWLSIRACLTNRAFGLLLLAVGAGMGLFTALSALLEQILCPYGYSDQFAGICGAVLIGAGLVGAGVAGAVADYTKRFITLSKVSFSLAAATSAAFAALIGRPNSHAAVVSSIAAFGAFGFAFYPIALELGVEATHPVGEAVSTGLLVLAGQLASVVLMVAGQVLATPTATTALTACAVPPPMDYSLACLVFAGMAAVLAILYTLMFNTDYKRQEAEKRQLDAAKAAADSISEAAASIGHAQPPSSSPSPTVAAAAASAAPADSVDDTDRLSQAAALRAAGQPEAALSLLASLLDDAGNQSHSHQQHQHSRLALATPRAMRLSAEILFESGDLQAAKEFLHAEKMYYNAEVACADQLIRAIDSRLAEGCPTSILRSTGSTLPAMSSSGYRVRFANSVGSEEQQQSGTGSNASSSWHKSSAVSSTPRRIGRAPLCDPSGPIPAAAAAAAARSRCLRFLNQFDTCVVVRPVASAKSRFSLGAG</sequence>
<keyword evidence="7" id="KW-1185">Reference proteome</keyword>
<comment type="subcellular location">
    <subcellularLocation>
        <location evidence="1">Membrane</location>
        <topology evidence="1">Multi-pass membrane protein</topology>
    </subcellularLocation>
</comment>
<dbReference type="InterPro" id="IPR011701">
    <property type="entry name" value="MFS"/>
</dbReference>
<feature type="region of interest" description="Disordered" evidence="5">
    <location>
        <begin position="694"/>
        <end position="731"/>
    </location>
</feature>
<dbReference type="Pfam" id="PF07690">
    <property type="entry name" value="MFS_1"/>
    <property type="match status" value="1"/>
</dbReference>
<dbReference type="InterPro" id="IPR036259">
    <property type="entry name" value="MFS_trans_sf"/>
</dbReference>
<protein>
    <submittedName>
        <fullName evidence="8">MFS domain-containing protein</fullName>
    </submittedName>
</protein>
<accession>A0A1I8GWN3</accession>
<feature type="region of interest" description="Disordered" evidence="5">
    <location>
        <begin position="534"/>
        <end position="563"/>
    </location>
</feature>
<feature type="transmembrane region" description="Helical" evidence="6">
    <location>
        <begin position="159"/>
        <end position="182"/>
    </location>
</feature>
<evidence type="ECO:0000313" key="7">
    <source>
        <dbReference type="Proteomes" id="UP000095280"/>
    </source>
</evidence>
<feature type="transmembrane region" description="Helical" evidence="6">
    <location>
        <begin position="382"/>
        <end position="399"/>
    </location>
</feature>
<keyword evidence="3 6" id="KW-1133">Transmembrane helix</keyword>
<feature type="transmembrane region" description="Helical" evidence="6">
    <location>
        <begin position="92"/>
        <end position="112"/>
    </location>
</feature>
<name>A0A1I8GWN3_9PLAT</name>
<dbReference type="SUPFAM" id="SSF103473">
    <property type="entry name" value="MFS general substrate transporter"/>
    <property type="match status" value="1"/>
</dbReference>
<dbReference type="GO" id="GO:0022857">
    <property type="term" value="F:transmembrane transporter activity"/>
    <property type="evidence" value="ECO:0007669"/>
    <property type="project" value="InterPro"/>
</dbReference>
<evidence type="ECO:0000256" key="3">
    <source>
        <dbReference type="ARBA" id="ARBA00022989"/>
    </source>
</evidence>
<feature type="transmembrane region" description="Helical" evidence="6">
    <location>
        <begin position="312"/>
        <end position="334"/>
    </location>
</feature>
<reference evidence="8" key="1">
    <citation type="submission" date="2016-11" db="UniProtKB">
        <authorList>
            <consortium name="WormBaseParasite"/>
        </authorList>
    </citation>
    <scope>IDENTIFICATION</scope>
</reference>
<proteinExistence type="predicted"/>
<evidence type="ECO:0000256" key="4">
    <source>
        <dbReference type="ARBA" id="ARBA00023136"/>
    </source>
</evidence>
<dbReference type="WBParaSite" id="maker-uti_cns_0003263-snap-gene-0.4-mRNA-1">
    <property type="protein sequence ID" value="maker-uti_cns_0003263-snap-gene-0.4-mRNA-1"/>
    <property type="gene ID" value="maker-uti_cns_0003263-snap-gene-0.4"/>
</dbReference>
<evidence type="ECO:0000256" key="5">
    <source>
        <dbReference type="SAM" id="MobiDB-lite"/>
    </source>
</evidence>
<evidence type="ECO:0000256" key="1">
    <source>
        <dbReference type="ARBA" id="ARBA00004141"/>
    </source>
</evidence>
<feature type="transmembrane region" description="Helical" evidence="6">
    <location>
        <begin position="483"/>
        <end position="503"/>
    </location>
</feature>
<feature type="transmembrane region" description="Helical" evidence="6">
    <location>
        <begin position="132"/>
        <end position="152"/>
    </location>
</feature>
<feature type="transmembrane region" description="Helical" evidence="6">
    <location>
        <begin position="405"/>
        <end position="430"/>
    </location>
</feature>
<organism evidence="7 8">
    <name type="scientific">Macrostomum lignano</name>
    <dbReference type="NCBI Taxonomy" id="282301"/>
    <lineage>
        <taxon>Eukaryota</taxon>
        <taxon>Metazoa</taxon>
        <taxon>Spiralia</taxon>
        <taxon>Lophotrochozoa</taxon>
        <taxon>Platyhelminthes</taxon>
        <taxon>Rhabditophora</taxon>
        <taxon>Macrostomorpha</taxon>
        <taxon>Macrostomida</taxon>
        <taxon>Macrostomidae</taxon>
        <taxon>Macrostomum</taxon>
    </lineage>
</organism>
<feature type="transmembrane region" description="Helical" evidence="6">
    <location>
        <begin position="442"/>
        <end position="463"/>
    </location>
</feature>
<feature type="transmembrane region" description="Helical" evidence="6">
    <location>
        <begin position="256"/>
        <end position="275"/>
    </location>
</feature>
<dbReference type="InterPro" id="IPR049680">
    <property type="entry name" value="FLVCR1-2_SLC49-like"/>
</dbReference>
<dbReference type="GO" id="GO:0016020">
    <property type="term" value="C:membrane"/>
    <property type="evidence" value="ECO:0007669"/>
    <property type="project" value="UniProtKB-SubCell"/>
</dbReference>
<evidence type="ECO:0000313" key="8">
    <source>
        <dbReference type="WBParaSite" id="maker-uti_cns_0003263-snap-gene-0.4-mRNA-1"/>
    </source>
</evidence>
<dbReference type="Gene3D" id="1.20.1250.20">
    <property type="entry name" value="MFS general substrate transporter like domains"/>
    <property type="match status" value="2"/>
</dbReference>
<evidence type="ECO:0000256" key="2">
    <source>
        <dbReference type="ARBA" id="ARBA00022692"/>
    </source>
</evidence>
<feature type="compositionally biased region" description="Polar residues" evidence="5">
    <location>
        <begin position="694"/>
        <end position="706"/>
    </location>
</feature>
<feature type="compositionally biased region" description="Low complexity" evidence="5">
    <location>
        <begin position="707"/>
        <end position="721"/>
    </location>
</feature>